<dbReference type="AlphaFoldDB" id="A0A8K0UHM4"/>
<evidence type="ECO:0000256" key="1">
    <source>
        <dbReference type="SAM" id="MobiDB-lite"/>
    </source>
</evidence>
<feature type="region of interest" description="Disordered" evidence="1">
    <location>
        <begin position="450"/>
        <end position="469"/>
    </location>
</feature>
<proteinExistence type="predicted"/>
<organism evidence="2 3">
    <name type="scientific">Cristinia sonorae</name>
    <dbReference type="NCBI Taxonomy" id="1940300"/>
    <lineage>
        <taxon>Eukaryota</taxon>
        <taxon>Fungi</taxon>
        <taxon>Dikarya</taxon>
        <taxon>Basidiomycota</taxon>
        <taxon>Agaricomycotina</taxon>
        <taxon>Agaricomycetes</taxon>
        <taxon>Agaricomycetidae</taxon>
        <taxon>Agaricales</taxon>
        <taxon>Pleurotineae</taxon>
        <taxon>Stephanosporaceae</taxon>
        <taxon>Cristinia</taxon>
    </lineage>
</organism>
<gene>
    <name evidence="2" type="ORF">BXZ70DRAFT_900372</name>
</gene>
<name>A0A8K0UHM4_9AGAR</name>
<dbReference type="OrthoDB" id="3259294at2759"/>
<dbReference type="Proteomes" id="UP000813824">
    <property type="component" value="Unassembled WGS sequence"/>
</dbReference>
<evidence type="ECO:0000313" key="2">
    <source>
        <dbReference type="EMBL" id="KAH8084929.1"/>
    </source>
</evidence>
<dbReference type="EMBL" id="JAEVFJ010000045">
    <property type="protein sequence ID" value="KAH8084929.1"/>
    <property type="molecule type" value="Genomic_DNA"/>
</dbReference>
<keyword evidence="3" id="KW-1185">Reference proteome</keyword>
<accession>A0A8K0UHM4</accession>
<protein>
    <submittedName>
        <fullName evidence="2">Uncharacterized protein</fullName>
    </submittedName>
</protein>
<sequence length="469" mass="54628">MFQAVKTVFARNPDVVASNVPKIQKARQLITKIVNVLTGKSEIGGPMACLYLLGHYDHYKSHKFKTCYWRLYLREVYKSWPEYSNPIDVKENVVIQKAKEKLVGVSNIMDYIHRPARFENITLYDWIRRAEKVVKNKKNSDGPKRKYQDLPKQYTDSIYIGDDSDLAEKVDANQLDVDSEPVTDWELFSPEHPQCETHVVRLLAGKDSYVPNFIGGSLPRKDSGNREDYCATMLMFFKPWRNGKELKEESRSWDYSFKEYPFSERQEQLMKFFHVRYECNDARDDYSAQKKAGLLQAKFAMQLDDEYEIRDYFFGDDADLQEIQRDIDILEQQNHLDIKTGKMQDKERWALQMANILHRLGIVKSTTGPIKPMPFTEREDGNAHPSSVWKAMLTKLRDRILQKRQELAAQKTANSNQNLQNHAVDEVKIVNKSLRFLSETKKNRSCLKTGAATVSGQKKVPKPWENSLY</sequence>
<comment type="caution">
    <text evidence="2">The sequence shown here is derived from an EMBL/GenBank/DDBJ whole genome shotgun (WGS) entry which is preliminary data.</text>
</comment>
<evidence type="ECO:0000313" key="3">
    <source>
        <dbReference type="Proteomes" id="UP000813824"/>
    </source>
</evidence>
<reference evidence="2" key="1">
    <citation type="journal article" date="2021" name="New Phytol.">
        <title>Evolutionary innovations through gain and loss of genes in the ectomycorrhizal Boletales.</title>
        <authorList>
            <person name="Wu G."/>
            <person name="Miyauchi S."/>
            <person name="Morin E."/>
            <person name="Kuo A."/>
            <person name="Drula E."/>
            <person name="Varga T."/>
            <person name="Kohler A."/>
            <person name="Feng B."/>
            <person name="Cao Y."/>
            <person name="Lipzen A."/>
            <person name="Daum C."/>
            <person name="Hundley H."/>
            <person name="Pangilinan J."/>
            <person name="Johnson J."/>
            <person name="Barry K."/>
            <person name="LaButti K."/>
            <person name="Ng V."/>
            <person name="Ahrendt S."/>
            <person name="Min B."/>
            <person name="Choi I.G."/>
            <person name="Park H."/>
            <person name="Plett J.M."/>
            <person name="Magnuson J."/>
            <person name="Spatafora J.W."/>
            <person name="Nagy L.G."/>
            <person name="Henrissat B."/>
            <person name="Grigoriev I.V."/>
            <person name="Yang Z.L."/>
            <person name="Xu J."/>
            <person name="Martin F.M."/>
        </authorList>
    </citation>
    <scope>NUCLEOTIDE SEQUENCE</scope>
    <source>
        <strain evidence="2">KKN 215</strain>
    </source>
</reference>